<evidence type="ECO:0000313" key="2">
    <source>
        <dbReference type="EMBL" id="EQM72974.1"/>
    </source>
</evidence>
<dbReference type="AlphaFoldDB" id="T5KAV6"/>
<evidence type="ECO:0000313" key="3">
    <source>
        <dbReference type="Proteomes" id="UP000016033"/>
    </source>
</evidence>
<reference evidence="2 3" key="1">
    <citation type="journal article" date="2013" name="Genome Announc.">
        <title>Whole-genome sequences of five oyster-associated bacteria show potential for crude oil hydrocarbon degradation.</title>
        <authorList>
            <person name="Chauhan A."/>
            <person name="Green S."/>
            <person name="Pathak A."/>
            <person name="Thomas J."/>
            <person name="Venkatramanan R."/>
        </authorList>
    </citation>
    <scope>NUCLEOTIDE SEQUENCE [LARGE SCALE GENOMIC DNA]</scope>
    <source>
        <strain evidence="2 3">MF109</strain>
    </source>
</reference>
<evidence type="ECO:0008006" key="4">
    <source>
        <dbReference type="Google" id="ProtNLM"/>
    </source>
</evidence>
<evidence type="ECO:0000256" key="1">
    <source>
        <dbReference type="SAM" id="SignalP"/>
    </source>
</evidence>
<keyword evidence="1" id="KW-0732">Signal</keyword>
<protein>
    <recommendedName>
        <fullName evidence="4">Lipoprotein</fullName>
    </recommendedName>
</protein>
<accession>T5KAV6</accession>
<dbReference type="PATRIC" id="fig|1333857.3.peg.3644"/>
<name>T5KAV6_MICMQ</name>
<organism evidence="2 3">
    <name type="scientific">Microbacterium maritypicum MF109</name>
    <dbReference type="NCBI Taxonomy" id="1333857"/>
    <lineage>
        <taxon>Bacteria</taxon>
        <taxon>Bacillati</taxon>
        <taxon>Actinomycetota</taxon>
        <taxon>Actinomycetes</taxon>
        <taxon>Micrococcales</taxon>
        <taxon>Microbacteriaceae</taxon>
        <taxon>Microbacterium</taxon>
    </lineage>
</organism>
<feature type="chain" id="PRO_5039460856" description="Lipoprotein" evidence="1">
    <location>
        <begin position="29"/>
        <end position="241"/>
    </location>
</feature>
<dbReference type="RefSeq" id="WP_021201542.1">
    <property type="nucleotide sequence ID" value="NZ_ATAO01000239.1"/>
</dbReference>
<dbReference type="EMBL" id="ATAO01000239">
    <property type="protein sequence ID" value="EQM72974.1"/>
    <property type="molecule type" value="Genomic_DNA"/>
</dbReference>
<dbReference type="Proteomes" id="UP000016033">
    <property type="component" value="Unassembled WGS sequence"/>
</dbReference>
<gene>
    <name evidence="2" type="ORF">L687_08110</name>
</gene>
<feature type="signal peptide" evidence="1">
    <location>
        <begin position="1"/>
        <end position="28"/>
    </location>
</feature>
<comment type="caution">
    <text evidence="2">The sequence shown here is derived from an EMBL/GenBank/DDBJ whole genome shotgun (WGS) entry which is preliminary data.</text>
</comment>
<sequence length="241" mass="24617">MTASLRTFSSLVLGGVVLAAALSGCAMSAGTSPVPESTSAPDTSDTSHAPQAAWLDATSFVVKTWGDACAPQIGDIVAGDQSLELVLVDGTDEVCAAVQTAHGMYVGLPAAFDSSRPVELTVTDPGGETTELTLPGLVSGEIIPADRMPEQTPAAAWIDAHELAVLTWGSSTCMPASGAVEAVSENEAIVRLEESANEVCTMDLVPQITFVTAVGIDQDAKLTLDGYVDADGAPVVVTIAR</sequence>
<proteinExistence type="predicted"/>
<dbReference type="PROSITE" id="PS51257">
    <property type="entry name" value="PROKAR_LIPOPROTEIN"/>
    <property type="match status" value="1"/>
</dbReference>